<name>A0ABU7GZC6_9SPHI</name>
<dbReference type="EMBL" id="JAZDQU010000001">
    <property type="protein sequence ID" value="MEE1884177.1"/>
    <property type="molecule type" value="Genomic_DNA"/>
</dbReference>
<sequence length="358" mass="40227">MLFGQNRIKFYSLALISLFFIACSEEKNKYVTFLTPEGGSTINLGQSFKAKLDLDDVTNLDSIVYFIDTVKVAANTNANEVEINTGGFVLGNHVLMAKVFKNGNHEEITTNIIILAASAPKEYAFKLIKSYPHDAAAYVQGLEYHNGYLYESTGQRGQSSLRKVEVESGKVVQKIDVPEQYFAEGLTKVGNKLIQLTYQESVGFVYDFNSFKKVLEFSYPSNREGWGLCFDGEKLYNSDGSSTIYILDKNTYQTIGSIEVYDHRGQVNLLNELEYIDGKIYANIYDLTGPYANKIVVINPNTGAVESTINLIGLHPLQDRALDTDYILNGIAYNKNTKRLYVTGKYWPKLFEIEISIP</sequence>
<dbReference type="Proteomes" id="UP001337681">
    <property type="component" value="Unassembled WGS sequence"/>
</dbReference>
<dbReference type="InterPro" id="IPR015943">
    <property type="entry name" value="WD40/YVTN_repeat-like_dom_sf"/>
</dbReference>
<evidence type="ECO:0000313" key="1">
    <source>
        <dbReference type="EMBL" id="MEE1884177.1"/>
    </source>
</evidence>
<reference evidence="1 2" key="1">
    <citation type="submission" date="2024-01" db="EMBL/GenBank/DDBJ databases">
        <title>Pedobacter sp. nov., isolated from oil-contaminated soil.</title>
        <authorList>
            <person name="Le N.T.T."/>
        </authorList>
    </citation>
    <scope>NUCLEOTIDE SEQUENCE [LARGE SCALE GENOMIC DNA]</scope>
    <source>
        <strain evidence="1 2">VNH31</strain>
    </source>
</reference>
<organism evidence="1 2">
    <name type="scientific">Pedobacter flavus</name>
    <dbReference type="NCBI Taxonomy" id="3113906"/>
    <lineage>
        <taxon>Bacteria</taxon>
        <taxon>Pseudomonadati</taxon>
        <taxon>Bacteroidota</taxon>
        <taxon>Sphingobacteriia</taxon>
        <taxon>Sphingobacteriales</taxon>
        <taxon>Sphingobacteriaceae</taxon>
        <taxon>Pedobacter</taxon>
    </lineage>
</organism>
<dbReference type="PANTHER" id="PTHR31270:SF1">
    <property type="entry name" value="GLUTAMINYL-PEPTIDE CYCLOTRANSFERASE"/>
    <property type="match status" value="1"/>
</dbReference>
<dbReference type="PROSITE" id="PS51257">
    <property type="entry name" value="PROKAR_LIPOPROTEIN"/>
    <property type="match status" value="1"/>
</dbReference>
<proteinExistence type="predicted"/>
<comment type="caution">
    <text evidence="1">The sequence shown here is derived from an EMBL/GenBank/DDBJ whole genome shotgun (WGS) entry which is preliminary data.</text>
</comment>
<dbReference type="PANTHER" id="PTHR31270">
    <property type="entry name" value="GLUTAMINYL-PEPTIDE CYCLOTRANSFERASE"/>
    <property type="match status" value="1"/>
</dbReference>
<dbReference type="InterPro" id="IPR011044">
    <property type="entry name" value="Quino_amine_DH_bsu"/>
</dbReference>
<accession>A0ABU7GZC6</accession>
<dbReference type="RefSeq" id="WP_330145095.1">
    <property type="nucleotide sequence ID" value="NZ_JAZDQU010000001.1"/>
</dbReference>
<evidence type="ECO:0000313" key="2">
    <source>
        <dbReference type="Proteomes" id="UP001337681"/>
    </source>
</evidence>
<protein>
    <submittedName>
        <fullName evidence="1">Glutaminyl-peptide cyclotransferase</fullName>
    </submittedName>
</protein>
<dbReference type="Gene3D" id="2.130.10.10">
    <property type="entry name" value="YVTN repeat-like/Quinoprotein amine dehydrogenase"/>
    <property type="match status" value="1"/>
</dbReference>
<keyword evidence="2" id="KW-1185">Reference proteome</keyword>
<dbReference type="SUPFAM" id="SSF50969">
    <property type="entry name" value="YVTN repeat-like/Quinoprotein amine dehydrogenase"/>
    <property type="match status" value="1"/>
</dbReference>
<dbReference type="Pfam" id="PF05096">
    <property type="entry name" value="Glu_cyclase_2"/>
    <property type="match status" value="1"/>
</dbReference>
<gene>
    <name evidence="1" type="ORF">VRU49_01980</name>
</gene>
<dbReference type="InterPro" id="IPR007788">
    <property type="entry name" value="QCT"/>
</dbReference>